<evidence type="ECO:0000313" key="2">
    <source>
        <dbReference type="EMBL" id="MCW3783968.1"/>
    </source>
</evidence>
<proteinExistence type="predicted"/>
<gene>
    <name evidence="2" type="ORF">OM960_20750</name>
</gene>
<keyword evidence="2" id="KW-0456">Lyase</keyword>
<comment type="caution">
    <text evidence="2">The sequence shown here is derived from an EMBL/GenBank/DDBJ whole genome shotgun (WGS) entry which is preliminary data.</text>
</comment>
<name>A0ABT3J8F1_9RHOB</name>
<evidence type="ECO:0000256" key="1">
    <source>
        <dbReference type="SAM" id="MobiDB-lite"/>
    </source>
</evidence>
<reference evidence="2 3" key="1">
    <citation type="submission" date="2022-10" db="EMBL/GenBank/DDBJ databases">
        <title>Defluviimonas sp. CAU 1641 isolated from mud.</title>
        <authorList>
            <person name="Kim W."/>
        </authorList>
    </citation>
    <scope>NUCLEOTIDE SEQUENCE [LARGE SCALE GENOMIC DNA]</scope>
    <source>
        <strain evidence="2 3">CAU 1641</strain>
    </source>
</reference>
<accession>A0ABT3J8F1</accession>
<dbReference type="InterPro" id="IPR011051">
    <property type="entry name" value="RmlC_Cupin_sf"/>
</dbReference>
<feature type="region of interest" description="Disordered" evidence="1">
    <location>
        <begin position="28"/>
        <end position="48"/>
    </location>
</feature>
<organism evidence="2 3">
    <name type="scientific">Defluviimonas salinarum</name>
    <dbReference type="NCBI Taxonomy" id="2992147"/>
    <lineage>
        <taxon>Bacteria</taxon>
        <taxon>Pseudomonadati</taxon>
        <taxon>Pseudomonadota</taxon>
        <taxon>Alphaproteobacteria</taxon>
        <taxon>Rhodobacterales</taxon>
        <taxon>Paracoccaceae</taxon>
        <taxon>Albidovulum</taxon>
    </lineage>
</organism>
<dbReference type="SUPFAM" id="SSF51182">
    <property type="entry name" value="RmlC-like cupins"/>
    <property type="match status" value="1"/>
</dbReference>
<keyword evidence="3" id="KW-1185">Reference proteome</keyword>
<dbReference type="Pfam" id="PF16867">
    <property type="entry name" value="DMSP_lyase"/>
    <property type="match status" value="1"/>
</dbReference>
<dbReference type="Proteomes" id="UP001207582">
    <property type="component" value="Unassembled WGS sequence"/>
</dbReference>
<dbReference type="Gene3D" id="2.60.120.10">
    <property type="entry name" value="Jelly Rolls"/>
    <property type="match status" value="1"/>
</dbReference>
<dbReference type="InterPro" id="IPR014710">
    <property type="entry name" value="RmlC-like_jellyroll"/>
</dbReference>
<sequence length="199" mass="21387">MSARDLWPAVLAHLRGCDAPAAEFLDGLPREPQERPAPPPADGFARPVPNELDRLADTAPAETRALCAAIAAEAARLSWRSSYTTADVGAFATGYAWAPIAAPDGPLVIPSGLVCIMHIGPRLHYPPHRHEPEELYAVLAGNAVFSSDRSPRTRLGPGALRHHAPYETHSMDTDDSAALVLALWKGSYRKSEIVKTEAT</sequence>
<evidence type="ECO:0000313" key="3">
    <source>
        <dbReference type="Proteomes" id="UP001207582"/>
    </source>
</evidence>
<dbReference type="RefSeq" id="WP_264773328.1">
    <property type="nucleotide sequence ID" value="NZ_JAPDOG010000028.1"/>
</dbReference>
<dbReference type="EMBL" id="JAPDOG010000028">
    <property type="protein sequence ID" value="MCW3783968.1"/>
    <property type="molecule type" value="Genomic_DNA"/>
</dbReference>
<protein>
    <submittedName>
        <fullName evidence="2">Dimethylsulfonioproprionate lyase family protein</fullName>
    </submittedName>
</protein>
<dbReference type="InterPro" id="IPR031723">
    <property type="entry name" value="DMSP_lyase"/>
</dbReference>
<dbReference type="GO" id="GO:0016829">
    <property type="term" value="F:lyase activity"/>
    <property type="evidence" value="ECO:0007669"/>
    <property type="project" value="UniProtKB-KW"/>
</dbReference>